<evidence type="ECO:0000256" key="2">
    <source>
        <dbReference type="SAM" id="Phobius"/>
    </source>
</evidence>
<gene>
    <name evidence="3" type="ORF">FK256_06325</name>
</gene>
<feature type="transmembrane region" description="Helical" evidence="2">
    <location>
        <begin position="478"/>
        <end position="503"/>
    </location>
</feature>
<feature type="compositionally biased region" description="Polar residues" evidence="1">
    <location>
        <begin position="157"/>
        <end position="169"/>
    </location>
</feature>
<evidence type="ECO:0000256" key="1">
    <source>
        <dbReference type="SAM" id="MobiDB-lite"/>
    </source>
</evidence>
<feature type="transmembrane region" description="Helical" evidence="2">
    <location>
        <begin position="723"/>
        <end position="743"/>
    </location>
</feature>
<comment type="caution">
    <text evidence="3">The sequence shown here is derived from an EMBL/GenBank/DDBJ whole genome shotgun (WGS) entry which is preliminary data.</text>
</comment>
<feature type="compositionally biased region" description="Polar residues" evidence="1">
    <location>
        <begin position="132"/>
        <end position="141"/>
    </location>
</feature>
<reference evidence="3 4" key="1">
    <citation type="submission" date="2019-06" db="EMBL/GenBank/DDBJ databases">
        <title>Draft genome sequence of Actinomyces johnsonii CCUG 34287T.</title>
        <authorList>
            <person name="Salva-Serra F."/>
            <person name="Cardew S."/>
            <person name="Moore E."/>
        </authorList>
    </citation>
    <scope>NUCLEOTIDE SEQUENCE [LARGE SCALE GENOMIC DNA]</scope>
    <source>
        <strain evidence="3 4">CCUG 34287</strain>
    </source>
</reference>
<feature type="compositionally biased region" description="Low complexity" evidence="1">
    <location>
        <begin position="80"/>
        <end position="102"/>
    </location>
</feature>
<name>A0A508AA41_9ACTO</name>
<feature type="transmembrane region" description="Helical" evidence="2">
    <location>
        <begin position="307"/>
        <end position="324"/>
    </location>
</feature>
<feature type="transmembrane region" description="Helical" evidence="2">
    <location>
        <begin position="805"/>
        <end position="824"/>
    </location>
</feature>
<protein>
    <submittedName>
        <fullName evidence="3">DUF2339 domain-containing protein</fullName>
    </submittedName>
</protein>
<evidence type="ECO:0000313" key="4">
    <source>
        <dbReference type="Proteomes" id="UP000319010"/>
    </source>
</evidence>
<dbReference type="EMBL" id="VICB01000005">
    <property type="protein sequence ID" value="TQD43895.1"/>
    <property type="molecule type" value="Genomic_DNA"/>
</dbReference>
<evidence type="ECO:0000313" key="3">
    <source>
        <dbReference type="EMBL" id="TQD43895.1"/>
    </source>
</evidence>
<feature type="transmembrane region" description="Helical" evidence="2">
    <location>
        <begin position="662"/>
        <end position="683"/>
    </location>
</feature>
<feature type="transmembrane region" description="Helical" evidence="2">
    <location>
        <begin position="249"/>
        <end position="267"/>
    </location>
</feature>
<feature type="transmembrane region" description="Helical" evidence="2">
    <location>
        <begin position="279"/>
        <end position="301"/>
    </location>
</feature>
<accession>A0A508AA41</accession>
<feature type="transmembrane region" description="Helical" evidence="2">
    <location>
        <begin position="586"/>
        <end position="606"/>
    </location>
</feature>
<dbReference type="AlphaFoldDB" id="A0A508AA41"/>
<organism evidence="3 4">
    <name type="scientific">Actinomyces johnsonii</name>
    <dbReference type="NCBI Taxonomy" id="544581"/>
    <lineage>
        <taxon>Bacteria</taxon>
        <taxon>Bacillati</taxon>
        <taxon>Actinomycetota</taxon>
        <taxon>Actinomycetes</taxon>
        <taxon>Actinomycetales</taxon>
        <taxon>Actinomycetaceae</taxon>
        <taxon>Actinomyces</taxon>
    </lineage>
</organism>
<dbReference type="Proteomes" id="UP000319010">
    <property type="component" value="Unassembled WGS sequence"/>
</dbReference>
<feature type="transmembrane region" description="Helical" evidence="2">
    <location>
        <begin position="446"/>
        <end position="466"/>
    </location>
</feature>
<dbReference type="RefSeq" id="WP_141424123.1">
    <property type="nucleotide sequence ID" value="NZ_JASPFB010000002.1"/>
</dbReference>
<feature type="transmembrane region" description="Helical" evidence="2">
    <location>
        <begin position="221"/>
        <end position="243"/>
    </location>
</feature>
<feature type="region of interest" description="Disordered" evidence="1">
    <location>
        <begin position="77"/>
        <end position="206"/>
    </location>
</feature>
<feature type="transmembrane region" description="Helical" evidence="2">
    <location>
        <begin position="856"/>
        <end position="877"/>
    </location>
</feature>
<keyword evidence="2" id="KW-0812">Transmembrane</keyword>
<keyword evidence="2" id="KW-0472">Membrane</keyword>
<proteinExistence type="predicted"/>
<feature type="transmembrane region" description="Helical" evidence="2">
    <location>
        <begin position="416"/>
        <end position="434"/>
    </location>
</feature>
<feature type="transmembrane region" description="Helical" evidence="2">
    <location>
        <begin position="778"/>
        <end position="799"/>
    </location>
</feature>
<feature type="region of interest" description="Disordered" evidence="1">
    <location>
        <begin position="39"/>
        <end position="61"/>
    </location>
</feature>
<sequence>MPMPPNAGPNVVLLMQRLDLIEKKIDWIAGRVASLTYADGAPARGQGDQPTTEEGTLRVPASKAAEPIRVVDDHVAAPLPATGSPATETTPPESTPATGPGAETSEQVRDTSLAQAVDGETSQDDEAAVSVQAKSLDSPSDTVAVAPMVQHHEEPSRTTPEQSSWTSPGFTGRAPAPPNGARRRDPHQEKPTTTGHMGTAEADELPGWARRAMREGNLGRYLLSGAAAVLVLSAGVSLLALVWDSIPDPVKILALALIAVTMTAAGAHLGNSRPRYRVAAATITGTGGGLGFVSIVGAVLLDGILSPEPALVLMACWGLVLLVVSHLTRVLFTAVVSTIGALVTIGFAVNHVIQQPRTAIITWLMIGVYVAVLALTCGMLSRNTERMRHAAWYPVTSMTATAVTLVFAPIRPMLRISTTGGISIAMALCLLLVCQTLHASRRLWSIGVKTAGWDWGLAVAVLMVAYRNLLIEQVNLELAHSTVVAVFILELLLLAGAALAVFAPRSPDQWRSAMAIGHEASILPVALVGLAIINDPRVYPFVVMTAMLCSLPAIVDGRVEPAPILAFLGTAPILTLPETAYSRADLLLLIASIAVSGLLVVVTEGLGDRAVGGTPAPETSTAPSGIRPRIVALRLALAAIVFNLAVLAPMLAGGLVGRSQNAWAALHMVPGLVTIAFILLGAFSNRATPLRVLGGRCRGARYQVGPHGEALPDPRSSLAGAPAASCIVSGLVAAIAALTLSWAQELTSSVWTMALVTVALGLGASATWLLLPWGRRAEVCLSLAIGDSLLMWFSVIAVTDIGPSSVLMSVLVLTTGGACIVFGFKVRVTVLRHYGLTLVLLSVLKLAAVDTASQNSIIRVVSLAAAGIVCFVLSLLYNRYAQEQRRTQMEGMEGADDHNRS</sequence>
<feature type="transmembrane region" description="Helical" evidence="2">
    <location>
        <begin position="749"/>
        <end position="771"/>
    </location>
</feature>
<feature type="transmembrane region" description="Helical" evidence="2">
    <location>
        <begin position="331"/>
        <end position="353"/>
    </location>
</feature>
<feature type="transmembrane region" description="Helical" evidence="2">
    <location>
        <begin position="392"/>
        <end position="410"/>
    </location>
</feature>
<feature type="transmembrane region" description="Helical" evidence="2">
    <location>
        <begin position="831"/>
        <end position="850"/>
    </location>
</feature>
<keyword evidence="2" id="KW-1133">Transmembrane helix</keyword>
<feature type="transmembrane region" description="Helical" evidence="2">
    <location>
        <begin position="359"/>
        <end position="380"/>
    </location>
</feature>
<feature type="transmembrane region" description="Helical" evidence="2">
    <location>
        <begin position="635"/>
        <end position="656"/>
    </location>
</feature>
<feature type="transmembrane region" description="Helical" evidence="2">
    <location>
        <begin position="515"/>
        <end position="532"/>
    </location>
</feature>